<sequence length="639" mass="69560">MLRFLVLTSLTALVLAELEPEPRYLEDSVERVVGGEVASPNSWPWQISLQYRSGSRYYHTCGGTLIERGWVMTAAHCVDSSGRTYRVVLGEHDLYSSSGTEQIIAVSQIYIHPRWDPNRLSAGFDIALLRLSTEATLNSNVQLGSLPPSGQILPNNNLCYITGWGLTSTGGSLSSQLKQAYLPVVDHKTCTRSDWWGSTVKTNMVCGGGGAEAGCNGDSGGPLNCLVNEKYYVHGIASFVSGYGCDTPKKPTVFTRVSAYIDWMDSYYSVGSYHHFCGGTLIRRGWVMTAAHCMYSNDIALLRLSSDVSLTSYVNLVSLPPIGVILPHNSPCYLTGYGRTSTGGSMPPRMRQAYLPVVDHETCTSSGWWGSTVKETMICAGGVLAELEPQPRFLEDDSFEERVVGGEVAKPNSWPWQISLQFKSGSNFHHTCGGTLIRRGWVMTAAHCVDRSRTWRVVLGDHNINSHEGKEQYMSVSRVYLHPNWNSNNVAGGWDIALLRLSSDASLNNNVQLGALPPSGQVLPNNNPCYITGWGRTQTGGQLSAQLKQAYLPVVDHKTCSSYGWWGSTVKNSMVCAGGGSESGCQGDSGGPLNCSVNGRWVVHGVTSFVSSSGCNAYRKPTVFTRVSAYISWMNGIMG</sequence>
<dbReference type="InterPro" id="IPR001254">
    <property type="entry name" value="Trypsin_dom"/>
</dbReference>
<dbReference type="InterPro" id="IPR033116">
    <property type="entry name" value="TRYPSIN_SER"/>
</dbReference>
<comment type="subcellular location">
    <subcellularLocation>
        <location evidence="2">Secreted</location>
    </subcellularLocation>
</comment>
<feature type="domain" description="Peptidase S1" evidence="14">
    <location>
        <begin position="32"/>
        <end position="269"/>
    </location>
</feature>
<organism evidence="15 16">
    <name type="scientific">Collichthys lucidus</name>
    <name type="common">Big head croaker</name>
    <name type="synonym">Sciaena lucida</name>
    <dbReference type="NCBI Taxonomy" id="240159"/>
    <lineage>
        <taxon>Eukaryota</taxon>
        <taxon>Metazoa</taxon>
        <taxon>Chordata</taxon>
        <taxon>Craniata</taxon>
        <taxon>Vertebrata</taxon>
        <taxon>Euteleostomi</taxon>
        <taxon>Actinopterygii</taxon>
        <taxon>Neopterygii</taxon>
        <taxon>Teleostei</taxon>
        <taxon>Neoteleostei</taxon>
        <taxon>Acanthomorphata</taxon>
        <taxon>Eupercaria</taxon>
        <taxon>Sciaenidae</taxon>
        <taxon>Collichthys</taxon>
    </lineage>
</organism>
<dbReference type="SMART" id="SM00020">
    <property type="entry name" value="Tryp_SPc"/>
    <property type="match status" value="2"/>
</dbReference>
<evidence type="ECO:0000256" key="7">
    <source>
        <dbReference type="ARBA" id="ARBA00022825"/>
    </source>
</evidence>
<proteinExistence type="predicted"/>
<dbReference type="EMBL" id="CM014082">
    <property type="protein sequence ID" value="TKS70688.1"/>
    <property type="molecule type" value="Genomic_DNA"/>
</dbReference>
<dbReference type="AlphaFoldDB" id="A0A4U5U9U8"/>
<comment type="catalytic activity">
    <reaction evidence="10">
        <text>Hydrolysis of proteins, including elastin. Preferential cleavage: Ala-|-Xaa.</text>
        <dbReference type="EC" id="3.4.21.36"/>
    </reaction>
</comment>
<dbReference type="PRINTS" id="PR00722">
    <property type="entry name" value="CHYMOTRYPSIN"/>
</dbReference>
<evidence type="ECO:0000256" key="13">
    <source>
        <dbReference type="SAM" id="SignalP"/>
    </source>
</evidence>
<dbReference type="PANTHER" id="PTHR24257">
    <property type="entry name" value="CHYMOTRYPSIN-LIKE ELASTASE FAMILY MEMBER"/>
    <property type="match status" value="1"/>
</dbReference>
<keyword evidence="6 12" id="KW-0378">Hydrolase</keyword>
<evidence type="ECO:0000256" key="6">
    <source>
        <dbReference type="ARBA" id="ARBA00022801"/>
    </source>
</evidence>
<keyword evidence="5" id="KW-0479">Metal-binding</keyword>
<evidence type="ECO:0000313" key="15">
    <source>
        <dbReference type="EMBL" id="TKS70688.1"/>
    </source>
</evidence>
<keyword evidence="4 12" id="KW-0645">Protease</keyword>
<keyword evidence="9" id="KW-1015">Disulfide bond</keyword>
<evidence type="ECO:0000256" key="12">
    <source>
        <dbReference type="RuleBase" id="RU363034"/>
    </source>
</evidence>
<evidence type="ECO:0000256" key="8">
    <source>
        <dbReference type="ARBA" id="ARBA00022837"/>
    </source>
</evidence>
<keyword evidence="16" id="KW-1185">Reference proteome</keyword>
<dbReference type="STRING" id="240159.A0A4U5U9U8"/>
<dbReference type="Pfam" id="PF00089">
    <property type="entry name" value="Trypsin"/>
    <property type="match status" value="3"/>
</dbReference>
<dbReference type="GO" id="GO:0046872">
    <property type="term" value="F:metal ion binding"/>
    <property type="evidence" value="ECO:0007669"/>
    <property type="project" value="UniProtKB-KW"/>
</dbReference>
<comment type="cofactor">
    <cofactor evidence="1">
        <name>Ca(2+)</name>
        <dbReference type="ChEBI" id="CHEBI:29108"/>
    </cofactor>
</comment>
<dbReference type="PROSITE" id="PS00135">
    <property type="entry name" value="TRYPSIN_SER"/>
    <property type="match status" value="2"/>
</dbReference>
<evidence type="ECO:0000256" key="2">
    <source>
        <dbReference type="ARBA" id="ARBA00004613"/>
    </source>
</evidence>
<dbReference type="Proteomes" id="UP000298787">
    <property type="component" value="Chromosome 5"/>
</dbReference>
<evidence type="ECO:0000256" key="10">
    <source>
        <dbReference type="ARBA" id="ARBA00036864"/>
    </source>
</evidence>
<gene>
    <name evidence="15" type="ORF">D9C73_005864</name>
</gene>
<protein>
    <recommendedName>
        <fullName evidence="11">pancreatic elastase</fullName>
        <ecNumber evidence="11">3.4.21.36</ecNumber>
    </recommendedName>
</protein>
<keyword evidence="8" id="KW-0106">Calcium</keyword>
<evidence type="ECO:0000256" key="5">
    <source>
        <dbReference type="ARBA" id="ARBA00022723"/>
    </source>
</evidence>
<dbReference type="GO" id="GO:0004252">
    <property type="term" value="F:serine-type endopeptidase activity"/>
    <property type="evidence" value="ECO:0007669"/>
    <property type="project" value="UniProtKB-EC"/>
</dbReference>
<feature type="domain" description="Peptidase S1" evidence="14">
    <location>
        <begin position="403"/>
        <end position="639"/>
    </location>
</feature>
<dbReference type="PROSITE" id="PS50240">
    <property type="entry name" value="TRYPSIN_DOM"/>
    <property type="match status" value="3"/>
</dbReference>
<evidence type="ECO:0000256" key="4">
    <source>
        <dbReference type="ARBA" id="ARBA00022670"/>
    </source>
</evidence>
<dbReference type="InterPro" id="IPR018114">
    <property type="entry name" value="TRYPSIN_HIS"/>
</dbReference>
<evidence type="ECO:0000256" key="3">
    <source>
        <dbReference type="ARBA" id="ARBA00022525"/>
    </source>
</evidence>
<dbReference type="Gene3D" id="2.40.10.10">
    <property type="entry name" value="Trypsin-like serine proteases"/>
    <property type="match status" value="6"/>
</dbReference>
<feature type="domain" description="Peptidase S1" evidence="14">
    <location>
        <begin position="275"/>
        <end position="398"/>
    </location>
</feature>
<evidence type="ECO:0000259" key="14">
    <source>
        <dbReference type="PROSITE" id="PS50240"/>
    </source>
</evidence>
<evidence type="ECO:0000256" key="1">
    <source>
        <dbReference type="ARBA" id="ARBA00001913"/>
    </source>
</evidence>
<dbReference type="InterPro" id="IPR009003">
    <property type="entry name" value="Peptidase_S1_PA"/>
</dbReference>
<dbReference type="EC" id="3.4.21.36" evidence="11"/>
<evidence type="ECO:0000313" key="16">
    <source>
        <dbReference type="Proteomes" id="UP000298787"/>
    </source>
</evidence>
<name>A0A4U5U9U8_COLLU</name>
<dbReference type="PROSITE" id="PS00134">
    <property type="entry name" value="TRYPSIN_HIS"/>
    <property type="match status" value="2"/>
</dbReference>
<keyword evidence="7 12" id="KW-0720">Serine protease</keyword>
<reference evidence="15 16" key="1">
    <citation type="submission" date="2019-01" db="EMBL/GenBank/DDBJ databases">
        <title>Genome Assembly of Collichthys lucidus.</title>
        <authorList>
            <person name="Cai M."/>
            <person name="Xiao S."/>
        </authorList>
    </citation>
    <scope>NUCLEOTIDE SEQUENCE [LARGE SCALE GENOMIC DNA]</scope>
    <source>
        <strain evidence="15">JT15FE1705JMU</strain>
        <tissue evidence="15">Muscle</tissue>
    </source>
</reference>
<dbReference type="SUPFAM" id="SSF50494">
    <property type="entry name" value="Trypsin-like serine proteases"/>
    <property type="match status" value="3"/>
</dbReference>
<feature type="chain" id="PRO_5020319089" description="pancreatic elastase" evidence="13">
    <location>
        <begin position="17"/>
        <end position="639"/>
    </location>
</feature>
<dbReference type="InterPro" id="IPR001314">
    <property type="entry name" value="Peptidase_S1A"/>
</dbReference>
<dbReference type="PANTHER" id="PTHR24257:SF0">
    <property type="entry name" value="CHYMOTRYPSIN-LIKE ELASTASE FAMILY MEMBER 1"/>
    <property type="match status" value="1"/>
</dbReference>
<keyword evidence="3" id="KW-0964">Secreted</keyword>
<feature type="signal peptide" evidence="13">
    <location>
        <begin position="1"/>
        <end position="16"/>
    </location>
</feature>
<dbReference type="GO" id="GO:0005615">
    <property type="term" value="C:extracellular space"/>
    <property type="evidence" value="ECO:0007669"/>
    <property type="project" value="TreeGrafter"/>
</dbReference>
<accession>A0A4U5U9U8</accession>
<dbReference type="GO" id="GO:0006508">
    <property type="term" value="P:proteolysis"/>
    <property type="evidence" value="ECO:0007669"/>
    <property type="project" value="UniProtKB-KW"/>
</dbReference>
<dbReference type="InterPro" id="IPR043504">
    <property type="entry name" value="Peptidase_S1_PA_chymotrypsin"/>
</dbReference>
<evidence type="ECO:0000256" key="9">
    <source>
        <dbReference type="ARBA" id="ARBA00023157"/>
    </source>
</evidence>
<dbReference type="InterPro" id="IPR050850">
    <property type="entry name" value="Peptidase_S1_Elastase_sf"/>
</dbReference>
<dbReference type="CDD" id="cd00190">
    <property type="entry name" value="Tryp_SPc"/>
    <property type="match status" value="2"/>
</dbReference>
<evidence type="ECO:0000256" key="11">
    <source>
        <dbReference type="ARBA" id="ARBA00039015"/>
    </source>
</evidence>
<dbReference type="FunFam" id="2.40.10.10:FF:000280">
    <property type="match status" value="2"/>
</dbReference>
<dbReference type="FunFam" id="2.40.10.10:FF:000122">
    <property type="entry name" value="Chymotrypsin-like elastase family member 1"/>
    <property type="match status" value="2"/>
</dbReference>
<keyword evidence="13" id="KW-0732">Signal</keyword>